<dbReference type="Gene3D" id="3.40.50.1110">
    <property type="entry name" value="SGNH hydrolase"/>
    <property type="match status" value="1"/>
</dbReference>
<gene>
    <name evidence="2" type="ORF">H4R20_001252</name>
</gene>
<dbReference type="GO" id="GO:0016788">
    <property type="term" value="F:hydrolase activity, acting on ester bonds"/>
    <property type="evidence" value="ECO:0007669"/>
    <property type="project" value="InterPro"/>
</dbReference>
<dbReference type="Proteomes" id="UP001140094">
    <property type="component" value="Unassembled WGS sequence"/>
</dbReference>
<organism evidence="2 3">
    <name type="scientific">Coemansia guatemalensis</name>
    <dbReference type="NCBI Taxonomy" id="2761395"/>
    <lineage>
        <taxon>Eukaryota</taxon>
        <taxon>Fungi</taxon>
        <taxon>Fungi incertae sedis</taxon>
        <taxon>Zoopagomycota</taxon>
        <taxon>Kickxellomycotina</taxon>
        <taxon>Kickxellomycetes</taxon>
        <taxon>Kickxellales</taxon>
        <taxon>Kickxellaceae</taxon>
        <taxon>Coemansia</taxon>
    </lineage>
</organism>
<comment type="caution">
    <text evidence="2">The sequence shown here is derived from an EMBL/GenBank/DDBJ whole genome shotgun (WGS) entry which is preliminary data.</text>
</comment>
<dbReference type="SUPFAM" id="SSF52266">
    <property type="entry name" value="SGNH hydrolase"/>
    <property type="match status" value="1"/>
</dbReference>
<evidence type="ECO:0000313" key="3">
    <source>
        <dbReference type="Proteomes" id="UP001140094"/>
    </source>
</evidence>
<accession>A0A9W8I669</accession>
<proteinExistence type="predicted"/>
<dbReference type="InterPro" id="IPR051058">
    <property type="entry name" value="GDSL_Est/Lipase"/>
</dbReference>
<keyword evidence="3" id="KW-1185">Reference proteome</keyword>
<dbReference type="PANTHER" id="PTHR45648">
    <property type="entry name" value="GDSL LIPASE/ACYLHYDROLASE FAMILY PROTEIN (AFU_ORTHOLOGUE AFUA_4G14700)"/>
    <property type="match status" value="1"/>
</dbReference>
<protein>
    <recommendedName>
        <fullName evidence="4">SGNH hydrolase</fullName>
    </recommendedName>
</protein>
<evidence type="ECO:0000256" key="1">
    <source>
        <dbReference type="ARBA" id="ARBA00022801"/>
    </source>
</evidence>
<dbReference type="CDD" id="cd01846">
    <property type="entry name" value="fatty_acyltransferase_like"/>
    <property type="match status" value="1"/>
</dbReference>
<sequence length="304" mass="33231">MNKLFLGRYSRLIFLGDSSSDSGNVMRMTRGASPQPDSVYWKGRYTNGKTWADRLADMSGATAINLAYGCATIDNDLVAGTVLMPSGVREEVPSAMDQFDKLDVLVAELKPSELVFLQIGANDLESFIDTTCVRRKCEVTTQMLAERLVKLVERLCRDLGARNVVVMNVRSREDYPSVLAHNDPQKVVLTRKLTASLNAEIHSRIAALQAALGSSYHIMVFDTYGFQKKIIQDPLAYGIDPDTRTPSFTGIPADGSPIVLNNPDTKLFLDGAHMTARIHALLAADVLKELALATMDAADSSSSK</sequence>
<dbReference type="AlphaFoldDB" id="A0A9W8I669"/>
<dbReference type="EMBL" id="JANBUO010000103">
    <property type="protein sequence ID" value="KAJ2807510.1"/>
    <property type="molecule type" value="Genomic_DNA"/>
</dbReference>
<keyword evidence="1" id="KW-0378">Hydrolase</keyword>
<evidence type="ECO:0008006" key="4">
    <source>
        <dbReference type="Google" id="ProtNLM"/>
    </source>
</evidence>
<name>A0A9W8I669_9FUNG</name>
<dbReference type="InterPro" id="IPR036514">
    <property type="entry name" value="SGNH_hydro_sf"/>
</dbReference>
<dbReference type="OrthoDB" id="1600564at2759"/>
<dbReference type="InterPro" id="IPR001087">
    <property type="entry name" value="GDSL"/>
</dbReference>
<dbReference type="PANTHER" id="PTHR45648:SF22">
    <property type="entry name" value="GDSL LIPASE_ACYLHYDROLASE FAMILY PROTEIN (AFU_ORTHOLOGUE AFUA_4G14700)"/>
    <property type="match status" value="1"/>
</dbReference>
<evidence type="ECO:0000313" key="2">
    <source>
        <dbReference type="EMBL" id="KAJ2807510.1"/>
    </source>
</evidence>
<dbReference type="Pfam" id="PF00657">
    <property type="entry name" value="Lipase_GDSL"/>
    <property type="match status" value="1"/>
</dbReference>
<reference evidence="2" key="1">
    <citation type="submission" date="2022-07" db="EMBL/GenBank/DDBJ databases">
        <title>Phylogenomic reconstructions and comparative analyses of Kickxellomycotina fungi.</title>
        <authorList>
            <person name="Reynolds N.K."/>
            <person name="Stajich J.E."/>
            <person name="Barry K."/>
            <person name="Grigoriev I.V."/>
            <person name="Crous P."/>
            <person name="Smith M.E."/>
        </authorList>
    </citation>
    <scope>NUCLEOTIDE SEQUENCE</scope>
    <source>
        <strain evidence="2">NRRL 1565</strain>
    </source>
</reference>